<reference evidence="10" key="2">
    <citation type="submission" date="2015-01" db="EMBL/GenBank/DDBJ databases">
        <title>Evolutionary Origins and Diversification of the Mycorrhizal Mutualists.</title>
        <authorList>
            <consortium name="DOE Joint Genome Institute"/>
            <consortium name="Mycorrhizal Genomics Consortium"/>
            <person name="Kohler A."/>
            <person name="Kuo A."/>
            <person name="Nagy L.G."/>
            <person name="Floudas D."/>
            <person name="Copeland A."/>
            <person name="Barry K.W."/>
            <person name="Cichocki N."/>
            <person name="Veneault-Fourrey C."/>
            <person name="LaButti K."/>
            <person name="Lindquist E.A."/>
            <person name="Lipzen A."/>
            <person name="Lundell T."/>
            <person name="Morin E."/>
            <person name="Murat C."/>
            <person name="Riley R."/>
            <person name="Ohm R."/>
            <person name="Sun H."/>
            <person name="Tunlid A."/>
            <person name="Henrissat B."/>
            <person name="Grigoriev I.V."/>
            <person name="Hibbett D.S."/>
            <person name="Martin F."/>
        </authorList>
    </citation>
    <scope>NUCLEOTIDE SEQUENCE [LARGE SCALE GENOMIC DNA]</scope>
    <source>
        <strain evidence="10">LaAM-08-1</strain>
    </source>
</reference>
<dbReference type="HOGENOM" id="CLU_057753_0_0_1"/>
<keyword evidence="3" id="KW-0813">Transport</keyword>
<dbReference type="OrthoDB" id="3364892at2759"/>
<evidence type="ECO:0000256" key="7">
    <source>
        <dbReference type="ARBA" id="ARBA00023128"/>
    </source>
</evidence>
<gene>
    <name evidence="9" type="ORF">K443DRAFT_89141</name>
</gene>
<dbReference type="Gene3D" id="1.50.40.10">
    <property type="entry name" value="Mitochondrial carrier domain"/>
    <property type="match status" value="1"/>
</dbReference>
<dbReference type="EMBL" id="KN838552">
    <property type="protein sequence ID" value="KIK06590.1"/>
    <property type="molecule type" value="Genomic_DNA"/>
</dbReference>
<dbReference type="InterPro" id="IPR023395">
    <property type="entry name" value="MCP_dom_sf"/>
</dbReference>
<protein>
    <recommendedName>
        <fullName evidence="11">Mitochondrial carrier</fullName>
    </recommendedName>
</protein>
<evidence type="ECO:0000256" key="5">
    <source>
        <dbReference type="ARBA" id="ARBA00022737"/>
    </source>
</evidence>
<keyword evidence="5" id="KW-0677">Repeat</keyword>
<evidence type="ECO:0000313" key="9">
    <source>
        <dbReference type="EMBL" id="KIK06590.1"/>
    </source>
</evidence>
<dbReference type="SUPFAM" id="SSF103506">
    <property type="entry name" value="Mitochondrial carrier"/>
    <property type="match status" value="1"/>
</dbReference>
<evidence type="ECO:0000256" key="2">
    <source>
        <dbReference type="ARBA" id="ARBA00006375"/>
    </source>
</evidence>
<dbReference type="AlphaFoldDB" id="A0A0C9X380"/>
<evidence type="ECO:0000313" key="10">
    <source>
        <dbReference type="Proteomes" id="UP000054477"/>
    </source>
</evidence>
<comment type="similarity">
    <text evidence="2">Belongs to the mitochondrial carrier (TC 2.A.29) family.</text>
</comment>
<dbReference type="PANTHER" id="PTHR45624">
    <property type="entry name" value="MITOCHONDRIAL BASIC AMINO ACIDS TRANSPORTER-RELATED"/>
    <property type="match status" value="1"/>
</dbReference>
<keyword evidence="10" id="KW-1185">Reference proteome</keyword>
<dbReference type="GO" id="GO:0031966">
    <property type="term" value="C:mitochondrial membrane"/>
    <property type="evidence" value="ECO:0007669"/>
    <property type="project" value="UniProtKB-SubCell"/>
</dbReference>
<organism evidence="9 10">
    <name type="scientific">Laccaria amethystina LaAM-08-1</name>
    <dbReference type="NCBI Taxonomy" id="1095629"/>
    <lineage>
        <taxon>Eukaryota</taxon>
        <taxon>Fungi</taxon>
        <taxon>Dikarya</taxon>
        <taxon>Basidiomycota</taxon>
        <taxon>Agaricomycotina</taxon>
        <taxon>Agaricomycetes</taxon>
        <taxon>Agaricomycetidae</taxon>
        <taxon>Agaricales</taxon>
        <taxon>Agaricineae</taxon>
        <taxon>Hydnangiaceae</taxon>
        <taxon>Laccaria</taxon>
    </lineage>
</organism>
<keyword evidence="6" id="KW-1133">Transmembrane helix</keyword>
<dbReference type="Proteomes" id="UP000054477">
    <property type="component" value="Unassembled WGS sequence"/>
</dbReference>
<evidence type="ECO:0008006" key="11">
    <source>
        <dbReference type="Google" id="ProtNLM"/>
    </source>
</evidence>
<evidence type="ECO:0000256" key="6">
    <source>
        <dbReference type="ARBA" id="ARBA00022989"/>
    </source>
</evidence>
<evidence type="ECO:0000256" key="4">
    <source>
        <dbReference type="ARBA" id="ARBA00022692"/>
    </source>
</evidence>
<dbReference type="STRING" id="1095629.A0A0C9X380"/>
<proteinExistence type="inferred from homology"/>
<keyword evidence="4" id="KW-0812">Transmembrane</keyword>
<evidence type="ECO:0000256" key="8">
    <source>
        <dbReference type="ARBA" id="ARBA00023136"/>
    </source>
</evidence>
<accession>A0A0C9X380</accession>
<evidence type="ECO:0000256" key="1">
    <source>
        <dbReference type="ARBA" id="ARBA00004225"/>
    </source>
</evidence>
<keyword evidence="7" id="KW-0496">Mitochondrion</keyword>
<comment type="subcellular location">
    <subcellularLocation>
        <location evidence="1">Mitochondrion membrane</location>
        <topology evidence="1">Multi-pass membrane protein</topology>
    </subcellularLocation>
</comment>
<sequence length="368" mass="40794">MPVIEADPHACQNLPREITLQHDPPNGFHAAAARTLSRSLALYFSRPVRLFRPAKVSGWHTLRNLAQGHGACASSPSYLYSLMRLQGPSVVLKHFMAPVVVNALLGTVLWTSYGHVYSYLEPSCGNHTALAAAISGGVAGGCQALVAAPAENVRLFLEGGSGGHSWSHAWKEVFRNQTISQSHQRVEIRQIRSWMRDVGEMAGRGWDGWRWGCCKDICGFAAFFSIFEITRQASAMVRASTFTDTLLAKSEQTRKRSKRMLNGVILVTGGVFAGLIYECICRPWDRARHIVHLAKIEDPQRGWLDLAKFLGQSAKQDGIRIFVDKPSNEDIHPSILKLRFYKILRALGRVGPWGVGFLVWETYGPGLS</sequence>
<dbReference type="PANTHER" id="PTHR45624:SF52">
    <property type="entry name" value="MITOCHONDRIAL CARRIER"/>
    <property type="match status" value="1"/>
</dbReference>
<dbReference type="InterPro" id="IPR050567">
    <property type="entry name" value="Mitochondrial_Carrier"/>
</dbReference>
<reference evidence="9 10" key="1">
    <citation type="submission" date="2014-04" db="EMBL/GenBank/DDBJ databases">
        <authorList>
            <consortium name="DOE Joint Genome Institute"/>
            <person name="Kuo A."/>
            <person name="Kohler A."/>
            <person name="Nagy L.G."/>
            <person name="Floudas D."/>
            <person name="Copeland A."/>
            <person name="Barry K.W."/>
            <person name="Cichocki N."/>
            <person name="Veneault-Fourrey C."/>
            <person name="LaButti K."/>
            <person name="Lindquist E.A."/>
            <person name="Lipzen A."/>
            <person name="Lundell T."/>
            <person name="Morin E."/>
            <person name="Murat C."/>
            <person name="Sun H."/>
            <person name="Tunlid A."/>
            <person name="Henrissat B."/>
            <person name="Grigoriev I.V."/>
            <person name="Hibbett D.S."/>
            <person name="Martin F."/>
            <person name="Nordberg H.P."/>
            <person name="Cantor M.N."/>
            <person name="Hua S.X."/>
        </authorList>
    </citation>
    <scope>NUCLEOTIDE SEQUENCE [LARGE SCALE GENOMIC DNA]</scope>
    <source>
        <strain evidence="9 10">LaAM-08-1</strain>
    </source>
</reference>
<dbReference type="GO" id="GO:1990575">
    <property type="term" value="P:mitochondrial L-ornithine transmembrane transport"/>
    <property type="evidence" value="ECO:0007669"/>
    <property type="project" value="TreeGrafter"/>
</dbReference>
<evidence type="ECO:0000256" key="3">
    <source>
        <dbReference type="ARBA" id="ARBA00022448"/>
    </source>
</evidence>
<dbReference type="GO" id="GO:0000064">
    <property type="term" value="F:L-ornithine transmembrane transporter activity"/>
    <property type="evidence" value="ECO:0007669"/>
    <property type="project" value="TreeGrafter"/>
</dbReference>
<name>A0A0C9X380_9AGAR</name>
<keyword evidence="8" id="KW-0472">Membrane</keyword>